<name>A0ABS2PRV7_9STRE</name>
<protein>
    <submittedName>
        <fullName evidence="2">Membrane protein (TIGR01218 family)</fullName>
    </submittedName>
</protein>
<feature type="transmembrane region" description="Helical" evidence="1">
    <location>
        <begin position="153"/>
        <end position="172"/>
    </location>
</feature>
<gene>
    <name evidence="2" type="ORF">JOC28_001072</name>
</gene>
<organism evidence="2 3">
    <name type="scientific">Streptococcus loxodontisalivarius</name>
    <dbReference type="NCBI Taxonomy" id="1349415"/>
    <lineage>
        <taxon>Bacteria</taxon>
        <taxon>Bacillati</taxon>
        <taxon>Bacillota</taxon>
        <taxon>Bacilli</taxon>
        <taxon>Lactobacillales</taxon>
        <taxon>Streptococcaceae</taxon>
        <taxon>Streptococcus</taxon>
    </lineage>
</organism>
<feature type="transmembrane region" description="Helical" evidence="1">
    <location>
        <begin position="60"/>
        <end position="81"/>
    </location>
</feature>
<dbReference type="NCBIfam" id="TIGR01218">
    <property type="entry name" value="Gpos_tandem_5TM"/>
    <property type="match status" value="1"/>
</dbReference>
<dbReference type="RefSeq" id="WP_205009615.1">
    <property type="nucleotide sequence ID" value="NZ_JAFBEH010000019.1"/>
</dbReference>
<sequence>MELTFRNSNIGCYQIVEVGDDGKRYLMDTSTVTPKSYYRGKVAETVTVEMIELAENNNQFSITSSVGMSTSVVAIIVQPFVKIGYDMLKRFFINYDVSQQVMLKLFLFVISMIIPYFIIWNSLRVAHQKAAERLPRNSRKYMMTFKTNGKRDLGAYIILLLNLICLLFFLYLNNGYEGALLVINGIITLPLYLYTWTMSPISSSYKNGALVVEKFEEIN</sequence>
<evidence type="ECO:0000313" key="2">
    <source>
        <dbReference type="EMBL" id="MBM7642774.1"/>
    </source>
</evidence>
<keyword evidence="1" id="KW-1133">Transmembrane helix</keyword>
<keyword evidence="1" id="KW-0812">Transmembrane</keyword>
<feature type="transmembrane region" description="Helical" evidence="1">
    <location>
        <begin position="178"/>
        <end position="196"/>
    </location>
</feature>
<comment type="caution">
    <text evidence="2">The sequence shown here is derived from an EMBL/GenBank/DDBJ whole genome shotgun (WGS) entry which is preliminary data.</text>
</comment>
<dbReference type="EMBL" id="JAFBEH010000019">
    <property type="protein sequence ID" value="MBM7642774.1"/>
    <property type="molecule type" value="Genomic_DNA"/>
</dbReference>
<evidence type="ECO:0000313" key="3">
    <source>
        <dbReference type="Proteomes" id="UP000697472"/>
    </source>
</evidence>
<accession>A0ABS2PRV7</accession>
<feature type="transmembrane region" description="Helical" evidence="1">
    <location>
        <begin position="101"/>
        <end position="119"/>
    </location>
</feature>
<reference evidence="2 3" key="1">
    <citation type="submission" date="2021-01" db="EMBL/GenBank/DDBJ databases">
        <title>Genomic Encyclopedia of Type Strains, Phase IV (KMG-IV): sequencing the most valuable type-strain genomes for metagenomic binning, comparative biology and taxonomic classification.</title>
        <authorList>
            <person name="Goeker M."/>
        </authorList>
    </citation>
    <scope>NUCLEOTIDE SEQUENCE [LARGE SCALE GENOMIC DNA]</scope>
    <source>
        <strain evidence="2 3">DSM 27382</strain>
    </source>
</reference>
<dbReference type="InterPro" id="IPR005915">
    <property type="entry name" value="Tandem_5TM"/>
</dbReference>
<keyword evidence="1" id="KW-0472">Membrane</keyword>
<keyword evidence="3" id="KW-1185">Reference proteome</keyword>
<evidence type="ECO:0000256" key="1">
    <source>
        <dbReference type="SAM" id="Phobius"/>
    </source>
</evidence>
<dbReference type="Proteomes" id="UP000697472">
    <property type="component" value="Unassembled WGS sequence"/>
</dbReference>
<proteinExistence type="predicted"/>